<keyword evidence="5" id="KW-0704">Schiff base</keyword>
<evidence type="ECO:0000313" key="9">
    <source>
        <dbReference type="Proteomes" id="UP001610334"/>
    </source>
</evidence>
<dbReference type="PANTHER" id="PTHR10889">
    <property type="entry name" value="DEOXYRIBOSE-PHOSPHATE ALDOLASE"/>
    <property type="match status" value="1"/>
</dbReference>
<dbReference type="InterPro" id="IPR011343">
    <property type="entry name" value="DeoC"/>
</dbReference>
<comment type="caution">
    <text evidence="8">The sequence shown here is derived from an EMBL/GenBank/DDBJ whole genome shotgun (WGS) entry which is preliminary data.</text>
</comment>
<dbReference type="HAMAP" id="MF_00114">
    <property type="entry name" value="DeoC_type1"/>
    <property type="match status" value="1"/>
</dbReference>
<dbReference type="NCBIfam" id="TIGR00126">
    <property type="entry name" value="deoC"/>
    <property type="match status" value="1"/>
</dbReference>
<dbReference type="InterPro" id="IPR013785">
    <property type="entry name" value="Aldolase_TIM"/>
</dbReference>
<organism evidence="8 9">
    <name type="scientific">Aspergillus granulosus</name>
    <dbReference type="NCBI Taxonomy" id="176169"/>
    <lineage>
        <taxon>Eukaryota</taxon>
        <taxon>Fungi</taxon>
        <taxon>Dikarya</taxon>
        <taxon>Ascomycota</taxon>
        <taxon>Pezizomycotina</taxon>
        <taxon>Eurotiomycetes</taxon>
        <taxon>Eurotiomycetidae</taxon>
        <taxon>Eurotiales</taxon>
        <taxon>Aspergillaceae</taxon>
        <taxon>Aspergillus</taxon>
        <taxon>Aspergillus subgen. Nidulantes</taxon>
    </lineage>
</organism>
<dbReference type="PANTHER" id="PTHR10889:SF1">
    <property type="entry name" value="DEOXYRIBOSE-PHOSPHATE ALDOLASE"/>
    <property type="match status" value="1"/>
</dbReference>
<evidence type="ECO:0000256" key="5">
    <source>
        <dbReference type="ARBA" id="ARBA00023270"/>
    </source>
</evidence>
<dbReference type="InterPro" id="IPR028581">
    <property type="entry name" value="DeoC_typeI"/>
</dbReference>
<proteinExistence type="inferred from homology"/>
<keyword evidence="4" id="KW-0456">Lyase</keyword>
<evidence type="ECO:0000256" key="4">
    <source>
        <dbReference type="ARBA" id="ARBA00023239"/>
    </source>
</evidence>
<accession>A0ABR4HN13</accession>
<sequence>MPIPKDNAEWEARISSYQKNLSEVSTEQQPSITSQVNRTIDHTQLAPAATEEQIDELCAQASKYQFATVCVRLNHVQRAVQNLIESPDVGVACVVGFHEGMYETSEKEEEARKAVGFGATELDMVLKYPLLKSKQYVDVYEDILGVRNAAPSPVGLKVILETSQLTREEIIAGSVISCLAGADYIKTSTGFNGAGASVENVALMYQTAKLVGKGTKVKASGGVRTATDCLKMLKAGAERIGASSGMKIVQELEGAEVREQGGSDGY</sequence>
<evidence type="ECO:0000256" key="3">
    <source>
        <dbReference type="ARBA" id="ARBA00022490"/>
    </source>
</evidence>
<comment type="similarity">
    <text evidence="1">Belongs to the DeoC/FbaB aldolase family. DeoC type 1 subfamily.</text>
</comment>
<dbReference type="PIRSF" id="PIRSF001357">
    <property type="entry name" value="DeoC"/>
    <property type="match status" value="1"/>
</dbReference>
<keyword evidence="3" id="KW-0963">Cytoplasm</keyword>
<dbReference type="EC" id="4.1.2.4" evidence="2"/>
<gene>
    <name evidence="8" type="ORF">BJX63DRAFT_127975</name>
</gene>
<comment type="catalytic activity">
    <reaction evidence="7">
        <text>2-deoxy-D-ribose 5-phosphate = D-glyceraldehyde 3-phosphate + acetaldehyde</text>
        <dbReference type="Rhea" id="RHEA:12821"/>
        <dbReference type="ChEBI" id="CHEBI:15343"/>
        <dbReference type="ChEBI" id="CHEBI:59776"/>
        <dbReference type="ChEBI" id="CHEBI:62877"/>
        <dbReference type="EC" id="4.1.2.4"/>
    </reaction>
</comment>
<evidence type="ECO:0000256" key="6">
    <source>
        <dbReference type="ARBA" id="ARBA00032755"/>
    </source>
</evidence>
<name>A0ABR4HN13_9EURO</name>
<protein>
    <recommendedName>
        <fullName evidence="2">deoxyribose-phosphate aldolase</fullName>
        <ecNumber evidence="2">4.1.2.4</ecNumber>
    </recommendedName>
    <alternativeName>
        <fullName evidence="6">2-deoxy-D-ribose 5-phosphate aldolase</fullName>
    </alternativeName>
</protein>
<keyword evidence="9" id="KW-1185">Reference proteome</keyword>
<dbReference type="EMBL" id="JBFXLT010000020">
    <property type="protein sequence ID" value="KAL2816875.1"/>
    <property type="molecule type" value="Genomic_DNA"/>
</dbReference>
<dbReference type="Gene3D" id="3.20.20.70">
    <property type="entry name" value="Aldolase class I"/>
    <property type="match status" value="1"/>
</dbReference>
<evidence type="ECO:0000313" key="8">
    <source>
        <dbReference type="EMBL" id="KAL2816875.1"/>
    </source>
</evidence>
<reference evidence="8 9" key="1">
    <citation type="submission" date="2024-07" db="EMBL/GenBank/DDBJ databases">
        <title>Section-level genome sequencing and comparative genomics of Aspergillus sections Usti and Cavernicolus.</title>
        <authorList>
            <consortium name="Lawrence Berkeley National Laboratory"/>
            <person name="Nybo J.L."/>
            <person name="Vesth T.C."/>
            <person name="Theobald S."/>
            <person name="Frisvad J.C."/>
            <person name="Larsen T.O."/>
            <person name="Kjaerboelling I."/>
            <person name="Rothschild-Mancinelli K."/>
            <person name="Lyhne E.K."/>
            <person name="Kogle M.E."/>
            <person name="Barry K."/>
            <person name="Clum A."/>
            <person name="Na H."/>
            <person name="Ledsgaard L."/>
            <person name="Lin J."/>
            <person name="Lipzen A."/>
            <person name="Kuo A."/>
            <person name="Riley R."/>
            <person name="Mondo S."/>
            <person name="Labutti K."/>
            <person name="Haridas S."/>
            <person name="Pangalinan J."/>
            <person name="Salamov A.A."/>
            <person name="Simmons B.A."/>
            <person name="Magnuson J.K."/>
            <person name="Chen J."/>
            <person name="Drula E."/>
            <person name="Henrissat B."/>
            <person name="Wiebenga A."/>
            <person name="Lubbers R.J."/>
            <person name="Gomes A.C."/>
            <person name="Makela M.R."/>
            <person name="Stajich J."/>
            <person name="Grigoriev I.V."/>
            <person name="Mortensen U.H."/>
            <person name="De Vries R.P."/>
            <person name="Baker S.E."/>
            <person name="Andersen M.R."/>
        </authorList>
    </citation>
    <scope>NUCLEOTIDE SEQUENCE [LARGE SCALE GENOMIC DNA]</scope>
    <source>
        <strain evidence="8 9">CBS 588.65</strain>
    </source>
</reference>
<dbReference type="InterPro" id="IPR002915">
    <property type="entry name" value="DeoC/FbaB/LacD_aldolase"/>
</dbReference>
<dbReference type="Proteomes" id="UP001610334">
    <property type="component" value="Unassembled WGS sequence"/>
</dbReference>
<evidence type="ECO:0000256" key="2">
    <source>
        <dbReference type="ARBA" id="ARBA00012515"/>
    </source>
</evidence>
<dbReference type="SMART" id="SM01133">
    <property type="entry name" value="DeoC"/>
    <property type="match status" value="1"/>
</dbReference>
<dbReference type="SUPFAM" id="SSF51569">
    <property type="entry name" value="Aldolase"/>
    <property type="match status" value="1"/>
</dbReference>
<evidence type="ECO:0000256" key="1">
    <source>
        <dbReference type="ARBA" id="ARBA00010936"/>
    </source>
</evidence>
<dbReference type="CDD" id="cd00959">
    <property type="entry name" value="DeoC"/>
    <property type="match status" value="1"/>
</dbReference>
<dbReference type="Pfam" id="PF01791">
    <property type="entry name" value="DeoC"/>
    <property type="match status" value="1"/>
</dbReference>
<evidence type="ECO:0000256" key="7">
    <source>
        <dbReference type="ARBA" id="ARBA00048791"/>
    </source>
</evidence>